<gene>
    <name evidence="8" type="ORF">DI392_03835</name>
</gene>
<dbReference type="EMBL" id="QFWT01000002">
    <property type="protein sequence ID" value="PWI34253.1"/>
    <property type="molecule type" value="Genomic_DNA"/>
</dbReference>
<dbReference type="AlphaFoldDB" id="A0A2U3BBV4"/>
<evidence type="ECO:0000256" key="4">
    <source>
        <dbReference type="ARBA" id="ARBA00022729"/>
    </source>
</evidence>
<dbReference type="PANTHER" id="PTHR30290:SF10">
    <property type="entry name" value="PERIPLASMIC OLIGOPEPTIDE-BINDING PROTEIN-RELATED"/>
    <property type="match status" value="1"/>
</dbReference>
<dbReference type="OrthoDB" id="9801912at2"/>
<keyword evidence="9" id="KW-1185">Reference proteome</keyword>
<dbReference type="GO" id="GO:1904680">
    <property type="term" value="F:peptide transmembrane transporter activity"/>
    <property type="evidence" value="ECO:0007669"/>
    <property type="project" value="TreeGrafter"/>
</dbReference>
<dbReference type="Proteomes" id="UP000245362">
    <property type="component" value="Unassembled WGS sequence"/>
</dbReference>
<dbReference type="Gene3D" id="3.10.105.10">
    <property type="entry name" value="Dipeptide-binding Protein, Domain 3"/>
    <property type="match status" value="1"/>
</dbReference>
<dbReference type="InterPro" id="IPR039424">
    <property type="entry name" value="SBP_5"/>
</dbReference>
<evidence type="ECO:0000256" key="5">
    <source>
        <dbReference type="SAM" id="MobiDB-lite"/>
    </source>
</evidence>
<comment type="subcellular location">
    <subcellularLocation>
        <location evidence="1">Cell envelope</location>
    </subcellularLocation>
</comment>
<dbReference type="GO" id="GO:0043190">
    <property type="term" value="C:ATP-binding cassette (ABC) transporter complex"/>
    <property type="evidence" value="ECO:0007669"/>
    <property type="project" value="InterPro"/>
</dbReference>
<dbReference type="Gene3D" id="3.90.76.10">
    <property type="entry name" value="Dipeptide-binding Protein, Domain 1"/>
    <property type="match status" value="1"/>
</dbReference>
<feature type="region of interest" description="Disordered" evidence="5">
    <location>
        <begin position="24"/>
        <end position="45"/>
    </location>
</feature>
<name>A0A2U3BBV4_9VIBR</name>
<sequence length="559" mass="63317">MYKNNITRALLLSAGLSLALSGCGDEPKQAKTTPAPKKEETQATAESGEIKYAAVQELVRGNGSEIASVDPHKTEGVPESHVIRDLLEGLVNQDADGNTIPGVAESWETEDNRTFTFHLRKDAKWSNGDPVTAHDFEYSFKRAVDPNTASPYSWYFEMTTMENAADIIAGKKDKETLGVKALDDYTLEVKLESAVPYFVKMAGHTTMKPVNKTVVEKYGDTWTKPEHFVGNGAFVLDNWVVNERIELKQNPYYWDKANTKLTKVTYLPIENQVSEMNRFLSGEIDFTFELPNEHFKRLQKEHPESLSIVGNLCSYYYGFNNKRAPFDDVRVRKALSYAIDRDVITKALLGQGQKPAYFLTPEITANFEPEMPAYGKMTQEERNSEAKRLLEEAGFNDTNPLKFTLLYNTNENHKKLAVAIASMWKKTLGAEAVLENQEWKTYLDTRRQGNFDVTRAGWCGDYNEASSFLSLMQSNNSSNDPKYYSDEYDAVMQKALESTSEEERTKLYAEAEKLLARDMPIAPIYQYVKSRLLNPRVGGFPSNNAEEKVFSKDLYIKAE</sequence>
<evidence type="ECO:0000256" key="3">
    <source>
        <dbReference type="ARBA" id="ARBA00022448"/>
    </source>
</evidence>
<dbReference type="FunFam" id="3.90.76.10:FF:000001">
    <property type="entry name" value="Oligopeptide ABC transporter substrate-binding protein"/>
    <property type="match status" value="1"/>
</dbReference>
<evidence type="ECO:0000313" key="9">
    <source>
        <dbReference type="Proteomes" id="UP000245362"/>
    </source>
</evidence>
<feature type="chain" id="PRO_5015464580" evidence="6">
    <location>
        <begin position="20"/>
        <end position="559"/>
    </location>
</feature>
<feature type="domain" description="Solute-binding protein family 5" evidence="7">
    <location>
        <begin position="100"/>
        <end position="479"/>
    </location>
</feature>
<evidence type="ECO:0000256" key="6">
    <source>
        <dbReference type="SAM" id="SignalP"/>
    </source>
</evidence>
<dbReference type="PIRSF" id="PIRSF002741">
    <property type="entry name" value="MppA"/>
    <property type="match status" value="1"/>
</dbReference>
<evidence type="ECO:0000256" key="1">
    <source>
        <dbReference type="ARBA" id="ARBA00004196"/>
    </source>
</evidence>
<dbReference type="PROSITE" id="PS01040">
    <property type="entry name" value="SBP_BACTERIAL_5"/>
    <property type="match status" value="1"/>
</dbReference>
<protein>
    <submittedName>
        <fullName evidence="8">Oligopeptide ABC transporter substrate-binding protein OppA</fullName>
    </submittedName>
</protein>
<keyword evidence="3" id="KW-0813">Transport</keyword>
<dbReference type="Gene3D" id="3.40.190.10">
    <property type="entry name" value="Periplasmic binding protein-like II"/>
    <property type="match status" value="1"/>
</dbReference>
<proteinExistence type="inferred from homology"/>
<dbReference type="GO" id="GO:0030288">
    <property type="term" value="C:outer membrane-bounded periplasmic space"/>
    <property type="evidence" value="ECO:0007669"/>
    <property type="project" value="TreeGrafter"/>
</dbReference>
<evidence type="ECO:0000259" key="7">
    <source>
        <dbReference type="Pfam" id="PF00496"/>
    </source>
</evidence>
<organism evidence="8 9">
    <name type="scientific">Vibrio albus</name>
    <dbReference type="NCBI Taxonomy" id="2200953"/>
    <lineage>
        <taxon>Bacteria</taxon>
        <taxon>Pseudomonadati</taxon>
        <taxon>Pseudomonadota</taxon>
        <taxon>Gammaproteobacteria</taxon>
        <taxon>Vibrionales</taxon>
        <taxon>Vibrionaceae</taxon>
        <taxon>Vibrio</taxon>
    </lineage>
</organism>
<comment type="similarity">
    <text evidence="2">Belongs to the bacterial solute-binding protein 5 family.</text>
</comment>
<dbReference type="RefSeq" id="WP_109318591.1">
    <property type="nucleotide sequence ID" value="NZ_QFWT01000002.1"/>
</dbReference>
<accession>A0A2U3BBV4</accession>
<dbReference type="GO" id="GO:0015833">
    <property type="term" value="P:peptide transport"/>
    <property type="evidence" value="ECO:0007669"/>
    <property type="project" value="TreeGrafter"/>
</dbReference>
<dbReference type="PROSITE" id="PS51257">
    <property type="entry name" value="PROKAR_LIPOPROTEIN"/>
    <property type="match status" value="1"/>
</dbReference>
<dbReference type="PANTHER" id="PTHR30290">
    <property type="entry name" value="PERIPLASMIC BINDING COMPONENT OF ABC TRANSPORTER"/>
    <property type="match status" value="1"/>
</dbReference>
<reference evidence="8 9" key="1">
    <citation type="submission" date="2018-05" db="EMBL/GenBank/DDBJ databases">
        <title>Vibrio limimaris sp. nov., isolated from marine sediment.</title>
        <authorList>
            <person name="Li C.-M."/>
        </authorList>
    </citation>
    <scope>NUCLEOTIDE SEQUENCE [LARGE SCALE GENOMIC DNA]</scope>
    <source>
        <strain evidence="8 9">E4404</strain>
    </source>
</reference>
<evidence type="ECO:0000256" key="2">
    <source>
        <dbReference type="ARBA" id="ARBA00005695"/>
    </source>
</evidence>
<dbReference type="CDD" id="cd08504">
    <property type="entry name" value="PBP2_OppA"/>
    <property type="match status" value="1"/>
</dbReference>
<dbReference type="Pfam" id="PF00496">
    <property type="entry name" value="SBP_bac_5"/>
    <property type="match status" value="1"/>
</dbReference>
<comment type="caution">
    <text evidence="8">The sequence shown here is derived from an EMBL/GenBank/DDBJ whole genome shotgun (WGS) entry which is preliminary data.</text>
</comment>
<dbReference type="InterPro" id="IPR023765">
    <property type="entry name" value="SBP_5_CS"/>
</dbReference>
<dbReference type="SUPFAM" id="SSF53850">
    <property type="entry name" value="Periplasmic binding protein-like II"/>
    <property type="match status" value="1"/>
</dbReference>
<feature type="signal peptide" evidence="6">
    <location>
        <begin position="1"/>
        <end position="19"/>
    </location>
</feature>
<dbReference type="InterPro" id="IPR030678">
    <property type="entry name" value="Peptide/Ni-bd"/>
</dbReference>
<dbReference type="FunFam" id="3.10.105.10:FF:000001">
    <property type="entry name" value="Oligopeptide ABC transporter, oligopeptide-binding protein"/>
    <property type="match status" value="1"/>
</dbReference>
<dbReference type="InterPro" id="IPR000914">
    <property type="entry name" value="SBP_5_dom"/>
</dbReference>
<keyword evidence="4 6" id="KW-0732">Signal</keyword>
<evidence type="ECO:0000313" key="8">
    <source>
        <dbReference type="EMBL" id="PWI34253.1"/>
    </source>
</evidence>